<organism evidence="2">
    <name type="scientific">bioreactor metagenome</name>
    <dbReference type="NCBI Taxonomy" id="1076179"/>
    <lineage>
        <taxon>unclassified sequences</taxon>
        <taxon>metagenomes</taxon>
        <taxon>ecological metagenomes</taxon>
    </lineage>
</organism>
<dbReference type="SUPFAM" id="SSF88659">
    <property type="entry name" value="Sigma3 and sigma4 domains of RNA polymerase sigma factors"/>
    <property type="match status" value="1"/>
</dbReference>
<dbReference type="GO" id="GO:0006352">
    <property type="term" value="P:DNA-templated transcription initiation"/>
    <property type="evidence" value="ECO:0007669"/>
    <property type="project" value="InterPro"/>
</dbReference>
<evidence type="ECO:0000313" key="2">
    <source>
        <dbReference type="EMBL" id="MPM46156.1"/>
    </source>
</evidence>
<dbReference type="AlphaFoldDB" id="A0A644ZZT0"/>
<feature type="domain" description="RNA polymerase sigma-70 region 4" evidence="1">
    <location>
        <begin position="84"/>
        <end position="133"/>
    </location>
</feature>
<evidence type="ECO:0000259" key="1">
    <source>
        <dbReference type="Pfam" id="PF04545"/>
    </source>
</evidence>
<dbReference type="InterPro" id="IPR007630">
    <property type="entry name" value="RNA_pol_sigma70_r4"/>
</dbReference>
<dbReference type="EMBL" id="VSSQ01011165">
    <property type="protein sequence ID" value="MPM46156.1"/>
    <property type="molecule type" value="Genomic_DNA"/>
</dbReference>
<reference evidence="2" key="1">
    <citation type="submission" date="2019-08" db="EMBL/GenBank/DDBJ databases">
        <authorList>
            <person name="Kucharzyk K."/>
            <person name="Murdoch R.W."/>
            <person name="Higgins S."/>
            <person name="Loffler F."/>
        </authorList>
    </citation>
    <scope>NUCLEOTIDE SEQUENCE</scope>
</reference>
<dbReference type="Pfam" id="PF04545">
    <property type="entry name" value="Sigma70_r4"/>
    <property type="match status" value="1"/>
</dbReference>
<proteinExistence type="predicted"/>
<comment type="caution">
    <text evidence="2">The sequence shown here is derived from an EMBL/GenBank/DDBJ whole genome shotgun (WGS) entry which is preliminary data.</text>
</comment>
<name>A0A644ZZT0_9ZZZZ</name>
<dbReference type="Gene3D" id="1.10.10.10">
    <property type="entry name" value="Winged helix-like DNA-binding domain superfamily/Winged helix DNA-binding domain"/>
    <property type="match status" value="1"/>
</dbReference>
<gene>
    <name evidence="2" type="ORF">SDC9_92854</name>
</gene>
<dbReference type="InterPro" id="IPR013324">
    <property type="entry name" value="RNA_pol_sigma_r3/r4-like"/>
</dbReference>
<accession>A0A644ZZT0</accession>
<sequence length="142" mass="16910">MLSEQEEASVCALFDSYCHTILRNAIRNYTKHISIQEKYEFLTECPETYVKKSCARRDEYEGDHLYVAYKNRFYQLDNELLLQAMQSLQERELGVLILGFWLECTDLKIANELKVTDRTVRNIRSRAFEKIKKWLSLIREST</sequence>
<dbReference type="GO" id="GO:0003700">
    <property type="term" value="F:DNA-binding transcription factor activity"/>
    <property type="evidence" value="ECO:0007669"/>
    <property type="project" value="InterPro"/>
</dbReference>
<protein>
    <recommendedName>
        <fullName evidence="1">RNA polymerase sigma-70 region 4 domain-containing protein</fullName>
    </recommendedName>
</protein>
<dbReference type="InterPro" id="IPR036388">
    <property type="entry name" value="WH-like_DNA-bd_sf"/>
</dbReference>